<accession>A0A7N2R5D8</accession>
<dbReference type="Gramene" id="QL05p067737:mrna">
    <property type="protein sequence ID" value="QL05p067737:mrna"/>
    <property type="gene ID" value="QL05p067737"/>
</dbReference>
<dbReference type="AlphaFoldDB" id="A0A7N2R5D8"/>
<dbReference type="Proteomes" id="UP000594261">
    <property type="component" value="Chromosome 5"/>
</dbReference>
<feature type="chain" id="PRO_5029566315" evidence="1">
    <location>
        <begin position="17"/>
        <end position="268"/>
    </location>
</feature>
<evidence type="ECO:0000313" key="3">
    <source>
        <dbReference type="Proteomes" id="UP000594261"/>
    </source>
</evidence>
<dbReference type="InParanoid" id="A0A7N2R5D8"/>
<keyword evidence="1" id="KW-0732">Signal</keyword>
<keyword evidence="3" id="KW-1185">Reference proteome</keyword>
<dbReference type="EMBL" id="LRBV02000005">
    <property type="status" value="NOT_ANNOTATED_CDS"/>
    <property type="molecule type" value="Genomic_DNA"/>
</dbReference>
<proteinExistence type="predicted"/>
<protein>
    <submittedName>
        <fullName evidence="2">Uncharacterized protein</fullName>
    </submittedName>
</protein>
<reference evidence="2" key="2">
    <citation type="submission" date="2021-01" db="UniProtKB">
        <authorList>
            <consortium name="EnsemblPlants"/>
        </authorList>
    </citation>
    <scope>IDENTIFICATION</scope>
</reference>
<reference evidence="2 3" key="1">
    <citation type="journal article" date="2016" name="G3 (Bethesda)">
        <title>First Draft Assembly and Annotation of the Genome of a California Endemic Oak Quercus lobata Nee (Fagaceae).</title>
        <authorList>
            <person name="Sork V.L."/>
            <person name="Fitz-Gibbon S.T."/>
            <person name="Puiu D."/>
            <person name="Crepeau M."/>
            <person name="Gugger P.F."/>
            <person name="Sherman R."/>
            <person name="Stevens K."/>
            <person name="Langley C.H."/>
            <person name="Pellegrini M."/>
            <person name="Salzberg S.L."/>
        </authorList>
    </citation>
    <scope>NUCLEOTIDE SEQUENCE [LARGE SCALE GENOMIC DNA]</scope>
    <source>
        <strain evidence="2 3">cv. SW786</strain>
    </source>
</reference>
<feature type="signal peptide" evidence="1">
    <location>
        <begin position="1"/>
        <end position="16"/>
    </location>
</feature>
<organism evidence="2 3">
    <name type="scientific">Quercus lobata</name>
    <name type="common">Valley oak</name>
    <dbReference type="NCBI Taxonomy" id="97700"/>
    <lineage>
        <taxon>Eukaryota</taxon>
        <taxon>Viridiplantae</taxon>
        <taxon>Streptophyta</taxon>
        <taxon>Embryophyta</taxon>
        <taxon>Tracheophyta</taxon>
        <taxon>Spermatophyta</taxon>
        <taxon>Magnoliopsida</taxon>
        <taxon>eudicotyledons</taxon>
        <taxon>Gunneridae</taxon>
        <taxon>Pentapetalae</taxon>
        <taxon>rosids</taxon>
        <taxon>fabids</taxon>
        <taxon>Fagales</taxon>
        <taxon>Fagaceae</taxon>
        <taxon>Quercus</taxon>
    </lineage>
</organism>
<evidence type="ECO:0000256" key="1">
    <source>
        <dbReference type="SAM" id="SignalP"/>
    </source>
</evidence>
<name>A0A7N2R5D8_QUELO</name>
<dbReference type="EnsemblPlants" id="QL05p067737:mrna">
    <property type="protein sequence ID" value="QL05p067737:mrna"/>
    <property type="gene ID" value="QL05p067737"/>
</dbReference>
<evidence type="ECO:0000313" key="2">
    <source>
        <dbReference type="EnsemblPlants" id="QL05p067737:mrna"/>
    </source>
</evidence>
<sequence>MLLMNFVALLRYYGLAFNNSSGSTQVTCNAGLLAVFQGTPIPYKPSSPPGKSPEKLKEQIVVLENSKLTAFSEQRKLNNSSFMGYHFGITPTFFVNADHLEIKITSGAFGLYGKEICPKVRNFEPCDIVGTMEMFWIDMYFPFTNHSFEHPLALRMMCGYEVSEKLAFVITKWSEFVSKDKEILATWKGIECSKFLGALAMVYAEKEVAVYCRQQRMIEFGLIGLEGHTPICEGVLANFPVGIVVHDFDHSTNQGSRSCWECPFVGLI</sequence>